<dbReference type="EMBL" id="BAAAYV010000025">
    <property type="protein sequence ID" value="GAA3670936.1"/>
    <property type="molecule type" value="Genomic_DNA"/>
</dbReference>
<keyword evidence="1" id="KW-0805">Transcription regulation</keyword>
<dbReference type="Gene3D" id="1.10.10.10">
    <property type="entry name" value="Winged helix-like DNA-binding domain superfamily/Winged helix DNA-binding domain"/>
    <property type="match status" value="1"/>
</dbReference>
<dbReference type="InterPro" id="IPR011711">
    <property type="entry name" value="GntR_C"/>
</dbReference>
<evidence type="ECO:0000259" key="4">
    <source>
        <dbReference type="PROSITE" id="PS50949"/>
    </source>
</evidence>
<keyword evidence="6" id="KW-1185">Reference proteome</keyword>
<evidence type="ECO:0000256" key="1">
    <source>
        <dbReference type="ARBA" id="ARBA00023015"/>
    </source>
</evidence>
<dbReference type="SUPFAM" id="SSF48008">
    <property type="entry name" value="GntR ligand-binding domain-like"/>
    <property type="match status" value="1"/>
</dbReference>
<dbReference type="SUPFAM" id="SSF46785">
    <property type="entry name" value="Winged helix' DNA-binding domain"/>
    <property type="match status" value="1"/>
</dbReference>
<feature type="domain" description="HTH gntR-type" evidence="4">
    <location>
        <begin position="14"/>
        <end position="81"/>
    </location>
</feature>
<evidence type="ECO:0000313" key="5">
    <source>
        <dbReference type="EMBL" id="GAA3670936.1"/>
    </source>
</evidence>
<organism evidence="5 6">
    <name type="scientific">Microbacterium marinilacus</name>
    <dbReference type="NCBI Taxonomy" id="415209"/>
    <lineage>
        <taxon>Bacteria</taxon>
        <taxon>Bacillati</taxon>
        <taxon>Actinomycetota</taxon>
        <taxon>Actinomycetes</taxon>
        <taxon>Micrococcales</taxon>
        <taxon>Microbacteriaceae</taxon>
        <taxon>Microbacterium</taxon>
    </lineage>
</organism>
<dbReference type="Pfam" id="PF07729">
    <property type="entry name" value="FCD"/>
    <property type="match status" value="1"/>
</dbReference>
<proteinExistence type="predicted"/>
<name>A0ABP7BYZ0_9MICO</name>
<reference evidence="6" key="1">
    <citation type="journal article" date="2019" name="Int. J. Syst. Evol. Microbiol.">
        <title>The Global Catalogue of Microorganisms (GCM) 10K type strain sequencing project: providing services to taxonomists for standard genome sequencing and annotation.</title>
        <authorList>
            <consortium name="The Broad Institute Genomics Platform"/>
            <consortium name="The Broad Institute Genome Sequencing Center for Infectious Disease"/>
            <person name="Wu L."/>
            <person name="Ma J."/>
        </authorList>
    </citation>
    <scope>NUCLEOTIDE SEQUENCE [LARGE SCALE GENOMIC DNA]</scope>
    <source>
        <strain evidence="6">JCM 16546</strain>
    </source>
</reference>
<dbReference type="SMART" id="SM00345">
    <property type="entry name" value="HTH_GNTR"/>
    <property type="match status" value="1"/>
</dbReference>
<protein>
    <submittedName>
        <fullName evidence="5">GntR family transcriptional regulator</fullName>
    </submittedName>
</protein>
<dbReference type="CDD" id="cd07377">
    <property type="entry name" value="WHTH_GntR"/>
    <property type="match status" value="1"/>
</dbReference>
<dbReference type="Gene3D" id="1.20.120.530">
    <property type="entry name" value="GntR ligand-binding domain-like"/>
    <property type="match status" value="1"/>
</dbReference>
<dbReference type="Proteomes" id="UP001410795">
    <property type="component" value="Unassembled WGS sequence"/>
</dbReference>
<evidence type="ECO:0000256" key="2">
    <source>
        <dbReference type="ARBA" id="ARBA00023125"/>
    </source>
</evidence>
<dbReference type="InterPro" id="IPR008920">
    <property type="entry name" value="TF_FadR/GntR_C"/>
</dbReference>
<evidence type="ECO:0000256" key="3">
    <source>
        <dbReference type="ARBA" id="ARBA00023163"/>
    </source>
</evidence>
<accession>A0ABP7BYZ0</accession>
<dbReference type="RefSeq" id="WP_221856900.1">
    <property type="nucleotide sequence ID" value="NZ_BAAAYV010000025.1"/>
</dbReference>
<keyword evidence="2" id="KW-0238">DNA-binding</keyword>
<dbReference type="Pfam" id="PF00392">
    <property type="entry name" value="GntR"/>
    <property type="match status" value="1"/>
</dbReference>
<sequence length="232" mass="25642">MKVWVDGTPPPRKKSLGEDAFHRIARAIARGQLRPGERLQDVELAERLHMSRTPVREALQRLERVGLVEILPSRLTRVTEVTPASQRMSRLHAGYQAGVAAHMAIPRLTLQERQEAAHLVEEMEAAIGAPHASEARRSLYSYLSSRSGNVLHHDHMSDMEATLERNLTGMRFPPELLEQMRVLHADLRDAILAGDAAGAERLIRAQHGIFDTQEAALAQDPSIEPAEGGSAA</sequence>
<dbReference type="InterPro" id="IPR036390">
    <property type="entry name" value="WH_DNA-bd_sf"/>
</dbReference>
<dbReference type="InterPro" id="IPR036388">
    <property type="entry name" value="WH-like_DNA-bd_sf"/>
</dbReference>
<dbReference type="PANTHER" id="PTHR43537">
    <property type="entry name" value="TRANSCRIPTIONAL REGULATOR, GNTR FAMILY"/>
    <property type="match status" value="1"/>
</dbReference>
<dbReference type="PANTHER" id="PTHR43537:SF24">
    <property type="entry name" value="GLUCONATE OPERON TRANSCRIPTIONAL REPRESSOR"/>
    <property type="match status" value="1"/>
</dbReference>
<gene>
    <name evidence="5" type="ORF">GCM10022202_36530</name>
</gene>
<dbReference type="InterPro" id="IPR000524">
    <property type="entry name" value="Tscrpt_reg_HTH_GntR"/>
</dbReference>
<keyword evidence="3" id="KW-0804">Transcription</keyword>
<dbReference type="PROSITE" id="PS50949">
    <property type="entry name" value="HTH_GNTR"/>
    <property type="match status" value="1"/>
</dbReference>
<evidence type="ECO:0000313" key="6">
    <source>
        <dbReference type="Proteomes" id="UP001410795"/>
    </source>
</evidence>
<comment type="caution">
    <text evidence="5">The sequence shown here is derived from an EMBL/GenBank/DDBJ whole genome shotgun (WGS) entry which is preliminary data.</text>
</comment>